<proteinExistence type="predicted"/>
<dbReference type="Pfam" id="PF00239">
    <property type="entry name" value="Resolvase"/>
    <property type="match status" value="1"/>
</dbReference>
<keyword evidence="1" id="KW-0238">DNA-binding</keyword>
<dbReference type="PANTHER" id="PTHR30461">
    <property type="entry name" value="DNA-INVERTASE FROM LAMBDOID PROPHAGE"/>
    <property type="match status" value="1"/>
</dbReference>
<protein>
    <submittedName>
        <fullName evidence="5">Recombinase family protein</fullName>
    </submittedName>
</protein>
<dbReference type="InterPro" id="IPR011109">
    <property type="entry name" value="DNA_bind_recombinase_dom"/>
</dbReference>
<dbReference type="AlphaFoldDB" id="A0A7Y7Z7F7"/>
<dbReference type="InterPro" id="IPR050639">
    <property type="entry name" value="SSR_resolvase"/>
</dbReference>
<sequence length="595" mass="67521">MPLCFPYVRFSSQKQADGNSVVRQSERIESFVTRYSLTVDTRLEDHGISSFRGANAKKGQLSGFLQRVRDGEIPHGSYLLIENWDRLSRQVLDASIEIFSDLIRSGIKIAVLDEDTVYDDLTSNSFIRAIVQFERAHSESLRKSDMSKASWRAKHKAMAEGAIATEKCPQWLVVKDGAWCKRDDICLHIEAMFSLAQTYGMAETGRRLNAQFGTSYKTHQIQYLLRNRRLIGEHSPVELSKEHGKNVPTGQVVEDYYPQVIPPATFEEVQTILKSRKPFSGRQDATNLNIFRNLLVCAECGGSTRFMLKSGKEYYYCTASMTGGCVDDQIRSIRGEFLRRVLFKFEHWTAIRDYIAAGSDVLKALKKEETVAVAKLTRLEAKADGLMNKFAAEDDEDKAETYVSLLTETRKGIATANADIDRIKHELASLDGAFALNDSNVDSFESMLTSDSEQARTDRQRLNRYLRGIFLNIELHFPTRKLVTQPIPALANRISPVVAYVQQPKDKRTGDDYGHHTWISKDQQALILKRIKARLRRAGIPSPTFQQVKPIYDDVVLSLLPKRKPRTQCKSKPRLVELPIELDGVIWEASDPFLK</sequence>
<evidence type="ECO:0000256" key="3">
    <source>
        <dbReference type="SAM" id="Coils"/>
    </source>
</evidence>
<evidence type="ECO:0000256" key="2">
    <source>
        <dbReference type="ARBA" id="ARBA00023172"/>
    </source>
</evidence>
<dbReference type="CDD" id="cd00338">
    <property type="entry name" value="Ser_Recombinase"/>
    <property type="match status" value="1"/>
</dbReference>
<dbReference type="RefSeq" id="WP_177010153.1">
    <property type="nucleotide sequence ID" value="NZ_JACARV010000002.1"/>
</dbReference>
<dbReference type="SUPFAM" id="SSF53041">
    <property type="entry name" value="Resolvase-like"/>
    <property type="match status" value="1"/>
</dbReference>
<feature type="domain" description="Resolvase/invertase-type recombinase catalytic" evidence="4">
    <location>
        <begin position="3"/>
        <end position="161"/>
    </location>
</feature>
<dbReference type="Gene3D" id="3.90.1750.20">
    <property type="entry name" value="Putative Large Serine Recombinase, Chain B, Domain 2"/>
    <property type="match status" value="1"/>
</dbReference>
<dbReference type="EMBL" id="JACARV010000002">
    <property type="protein sequence ID" value="NWC78885.1"/>
    <property type="molecule type" value="Genomic_DNA"/>
</dbReference>
<evidence type="ECO:0000313" key="5">
    <source>
        <dbReference type="EMBL" id="NWC78885.1"/>
    </source>
</evidence>
<reference evidence="5 6" key="1">
    <citation type="submission" date="2020-04" db="EMBL/GenBank/DDBJ databases">
        <title>Molecular characterization of pseudomonads from Agaricus bisporus reveal novel blotch 2 pathogens in Western Europe.</title>
        <authorList>
            <person name="Taparia T."/>
            <person name="Krijger M."/>
            <person name="Haynes E."/>
            <person name="Elpinstone J.G."/>
            <person name="Noble R."/>
            <person name="Van Der Wolf J."/>
        </authorList>
    </citation>
    <scope>NUCLEOTIDE SEQUENCE [LARGE SCALE GENOMIC DNA]</scope>
    <source>
        <strain evidence="5 6">P7765</strain>
    </source>
</reference>
<dbReference type="Gene3D" id="3.40.50.1390">
    <property type="entry name" value="Resolvase, N-terminal catalytic domain"/>
    <property type="match status" value="1"/>
</dbReference>
<dbReference type="InterPro" id="IPR006119">
    <property type="entry name" value="Resolv_N"/>
</dbReference>
<dbReference type="PROSITE" id="PS51736">
    <property type="entry name" value="RECOMBINASES_3"/>
    <property type="match status" value="1"/>
</dbReference>
<dbReference type="GO" id="GO:0003677">
    <property type="term" value="F:DNA binding"/>
    <property type="evidence" value="ECO:0007669"/>
    <property type="project" value="UniProtKB-KW"/>
</dbReference>
<dbReference type="InterPro" id="IPR038109">
    <property type="entry name" value="DNA_bind_recomb_sf"/>
</dbReference>
<evidence type="ECO:0000313" key="6">
    <source>
        <dbReference type="Proteomes" id="UP000542695"/>
    </source>
</evidence>
<organism evidence="5 6">
    <name type="scientific">Pseudomonas putida</name>
    <name type="common">Arthrobacter siderocapsulatus</name>
    <dbReference type="NCBI Taxonomy" id="303"/>
    <lineage>
        <taxon>Bacteria</taxon>
        <taxon>Pseudomonadati</taxon>
        <taxon>Pseudomonadota</taxon>
        <taxon>Gammaproteobacteria</taxon>
        <taxon>Pseudomonadales</taxon>
        <taxon>Pseudomonadaceae</taxon>
        <taxon>Pseudomonas</taxon>
    </lineage>
</organism>
<evidence type="ECO:0000259" key="4">
    <source>
        <dbReference type="PROSITE" id="PS51736"/>
    </source>
</evidence>
<dbReference type="Proteomes" id="UP000542695">
    <property type="component" value="Unassembled WGS sequence"/>
</dbReference>
<comment type="caution">
    <text evidence="5">The sequence shown here is derived from an EMBL/GenBank/DDBJ whole genome shotgun (WGS) entry which is preliminary data.</text>
</comment>
<keyword evidence="3" id="KW-0175">Coiled coil</keyword>
<dbReference type="Pfam" id="PF07508">
    <property type="entry name" value="Recombinase"/>
    <property type="match status" value="1"/>
</dbReference>
<feature type="coiled-coil region" evidence="3">
    <location>
        <begin position="362"/>
        <end position="396"/>
    </location>
</feature>
<name>A0A7Y7Z7F7_PSEPU</name>
<keyword evidence="2" id="KW-0233">DNA recombination</keyword>
<dbReference type="GO" id="GO:0000150">
    <property type="term" value="F:DNA strand exchange activity"/>
    <property type="evidence" value="ECO:0007669"/>
    <property type="project" value="InterPro"/>
</dbReference>
<accession>A0A7Y7Z7F7</accession>
<dbReference type="PANTHER" id="PTHR30461:SF2">
    <property type="entry name" value="SERINE RECOMBINASE PINE-RELATED"/>
    <property type="match status" value="1"/>
</dbReference>
<gene>
    <name evidence="5" type="ORF">HX798_01125</name>
</gene>
<evidence type="ECO:0000256" key="1">
    <source>
        <dbReference type="ARBA" id="ARBA00023125"/>
    </source>
</evidence>
<dbReference type="InterPro" id="IPR036162">
    <property type="entry name" value="Resolvase-like_N_sf"/>
</dbReference>
<dbReference type="SMART" id="SM00857">
    <property type="entry name" value="Resolvase"/>
    <property type="match status" value="1"/>
</dbReference>